<dbReference type="InterPro" id="IPR006225">
    <property type="entry name" value="PsdUridine_synth_RluC/D"/>
</dbReference>
<comment type="function">
    <text evidence="6">Responsible for synthesis of pseudouridine from uracil.</text>
</comment>
<organism evidence="8 9">
    <name type="scientific">Entotheonella factor</name>
    <dbReference type="NCBI Taxonomy" id="1429438"/>
    <lineage>
        <taxon>Bacteria</taxon>
        <taxon>Pseudomonadati</taxon>
        <taxon>Nitrospinota/Tectimicrobiota group</taxon>
        <taxon>Candidatus Tectimicrobiota</taxon>
        <taxon>Candidatus Entotheonellia</taxon>
        <taxon>Candidatus Entotheonellales</taxon>
        <taxon>Candidatus Entotheonellaceae</taxon>
        <taxon>Candidatus Entotheonella</taxon>
    </lineage>
</organism>
<comment type="caution">
    <text evidence="8">The sequence shown here is derived from an EMBL/GenBank/DDBJ whole genome shotgun (WGS) entry which is preliminary data.</text>
</comment>
<keyword evidence="2 5" id="KW-0694">RNA-binding</keyword>
<dbReference type="InterPro" id="IPR002942">
    <property type="entry name" value="S4_RNA-bd"/>
</dbReference>
<dbReference type="Gene3D" id="3.30.2350.10">
    <property type="entry name" value="Pseudouridine synthase"/>
    <property type="match status" value="1"/>
</dbReference>
<dbReference type="SMART" id="SM00363">
    <property type="entry name" value="S4"/>
    <property type="match status" value="1"/>
</dbReference>
<dbReference type="HOGENOM" id="CLU_016902_4_1_7"/>
<evidence type="ECO:0000256" key="4">
    <source>
        <dbReference type="PIRSR" id="PIRSR606225-1"/>
    </source>
</evidence>
<comment type="similarity">
    <text evidence="1 6">Belongs to the pseudouridine synthase RluA family.</text>
</comment>
<gene>
    <name evidence="8" type="ORF">ETSY1_40865</name>
</gene>
<dbReference type="CDD" id="cd00165">
    <property type="entry name" value="S4"/>
    <property type="match status" value="1"/>
</dbReference>
<dbReference type="GO" id="GO:0003723">
    <property type="term" value="F:RNA binding"/>
    <property type="evidence" value="ECO:0007669"/>
    <property type="project" value="UniProtKB-KW"/>
</dbReference>
<dbReference type="InterPro" id="IPR036986">
    <property type="entry name" value="S4_RNA-bd_sf"/>
</dbReference>
<dbReference type="PANTHER" id="PTHR21600:SF44">
    <property type="entry name" value="RIBOSOMAL LARGE SUBUNIT PSEUDOURIDINE SYNTHASE D"/>
    <property type="match status" value="1"/>
</dbReference>
<dbReference type="AlphaFoldDB" id="W4L6T4"/>
<dbReference type="CDD" id="cd02869">
    <property type="entry name" value="PseudoU_synth_RluA_like"/>
    <property type="match status" value="1"/>
</dbReference>
<dbReference type="PATRIC" id="fig|1429438.4.peg.7653"/>
<dbReference type="InterPro" id="IPR050188">
    <property type="entry name" value="RluA_PseudoU_synthase"/>
</dbReference>
<protein>
    <recommendedName>
        <fullName evidence="6">Pseudouridine synthase</fullName>
        <ecNumber evidence="6">5.4.99.-</ecNumber>
    </recommendedName>
</protein>
<keyword evidence="3 6" id="KW-0413">Isomerase</keyword>
<evidence type="ECO:0000256" key="5">
    <source>
        <dbReference type="PROSITE-ProRule" id="PRU00182"/>
    </source>
</evidence>
<proteinExistence type="inferred from homology"/>
<evidence type="ECO:0000256" key="2">
    <source>
        <dbReference type="ARBA" id="ARBA00022884"/>
    </source>
</evidence>
<dbReference type="EMBL" id="AZHW01001314">
    <property type="protein sequence ID" value="ETW93066.1"/>
    <property type="molecule type" value="Genomic_DNA"/>
</dbReference>
<accession>W4L6T4</accession>
<evidence type="ECO:0000256" key="3">
    <source>
        <dbReference type="ARBA" id="ARBA00023235"/>
    </source>
</evidence>
<name>W4L6T4_ENTF1</name>
<sequence>MAVESDGFTYTVDVPDSAEGTRLDKFLAEALPEFSRTQIQRLIDEGQVELPRGQATARYRVRAGERIHLEVLPPKPTHLSPEDIPLDIVYEDDALVVVNKSPGIVVHPAPGHDHGTLVNALLYHCQSLSGVGGEERPGIVHRLDKDTSGLLLVAKHDRSHRHLSGQLRDRTLSRRYLALVQGRLLADRGTIDAPIGRHPQHRQKMAVVEANGRDARTHYQVLESWGTLSLLQLSLETGRTHQIRVHLAHISRPVIGDLVYGTKAVSLPRYPAVERWVRAFPRQALHAQELQFEHPETGETMTFAAPLPDDLAELIARIRQALGG</sequence>
<dbReference type="FunFam" id="3.30.2350.10:FF:000006">
    <property type="entry name" value="Pseudouridine synthase"/>
    <property type="match status" value="1"/>
</dbReference>
<dbReference type="Pfam" id="PF01479">
    <property type="entry name" value="S4"/>
    <property type="match status" value="1"/>
</dbReference>
<dbReference type="InterPro" id="IPR020103">
    <property type="entry name" value="PsdUridine_synth_cat_dom_sf"/>
</dbReference>
<evidence type="ECO:0000259" key="7">
    <source>
        <dbReference type="SMART" id="SM00363"/>
    </source>
</evidence>
<dbReference type="GO" id="GO:0000455">
    <property type="term" value="P:enzyme-directed rRNA pseudouridine synthesis"/>
    <property type="evidence" value="ECO:0007669"/>
    <property type="project" value="TreeGrafter"/>
</dbReference>
<dbReference type="Proteomes" id="UP000019141">
    <property type="component" value="Unassembled WGS sequence"/>
</dbReference>
<dbReference type="NCBIfam" id="TIGR00005">
    <property type="entry name" value="rluA_subfam"/>
    <property type="match status" value="1"/>
</dbReference>
<dbReference type="Pfam" id="PF00849">
    <property type="entry name" value="PseudoU_synth_2"/>
    <property type="match status" value="1"/>
</dbReference>
<evidence type="ECO:0000313" key="9">
    <source>
        <dbReference type="Proteomes" id="UP000019141"/>
    </source>
</evidence>
<evidence type="ECO:0000313" key="8">
    <source>
        <dbReference type="EMBL" id="ETW93066.1"/>
    </source>
</evidence>
<dbReference type="EC" id="5.4.99.-" evidence="6"/>
<dbReference type="InterPro" id="IPR006145">
    <property type="entry name" value="PsdUridine_synth_RsuA/RluA"/>
</dbReference>
<keyword evidence="9" id="KW-1185">Reference proteome</keyword>
<dbReference type="PROSITE" id="PS50889">
    <property type="entry name" value="S4"/>
    <property type="match status" value="1"/>
</dbReference>
<evidence type="ECO:0000256" key="1">
    <source>
        <dbReference type="ARBA" id="ARBA00010876"/>
    </source>
</evidence>
<dbReference type="SUPFAM" id="SSF55174">
    <property type="entry name" value="Alpha-L RNA-binding motif"/>
    <property type="match status" value="1"/>
</dbReference>
<dbReference type="Gene3D" id="3.10.290.10">
    <property type="entry name" value="RNA-binding S4 domain"/>
    <property type="match status" value="1"/>
</dbReference>
<dbReference type="InterPro" id="IPR006224">
    <property type="entry name" value="PsdUridine_synth_RluA-like_CS"/>
</dbReference>
<feature type="domain" description="RNA-binding S4" evidence="7">
    <location>
        <begin position="21"/>
        <end position="85"/>
    </location>
</feature>
<dbReference type="PANTHER" id="PTHR21600">
    <property type="entry name" value="MITOCHONDRIAL RNA PSEUDOURIDINE SYNTHASE"/>
    <property type="match status" value="1"/>
</dbReference>
<dbReference type="SUPFAM" id="SSF55120">
    <property type="entry name" value="Pseudouridine synthase"/>
    <property type="match status" value="1"/>
</dbReference>
<dbReference type="GO" id="GO:0120159">
    <property type="term" value="F:rRNA pseudouridine synthase activity"/>
    <property type="evidence" value="ECO:0007669"/>
    <property type="project" value="UniProtKB-ARBA"/>
</dbReference>
<dbReference type="PROSITE" id="PS01129">
    <property type="entry name" value="PSI_RLU"/>
    <property type="match status" value="1"/>
</dbReference>
<comment type="catalytic activity">
    <reaction evidence="6">
        <text>a uridine in RNA = a pseudouridine in RNA</text>
        <dbReference type="Rhea" id="RHEA:48348"/>
        <dbReference type="Rhea" id="RHEA-COMP:12068"/>
        <dbReference type="Rhea" id="RHEA-COMP:12069"/>
        <dbReference type="ChEBI" id="CHEBI:65314"/>
        <dbReference type="ChEBI" id="CHEBI:65315"/>
    </reaction>
</comment>
<evidence type="ECO:0000256" key="6">
    <source>
        <dbReference type="RuleBase" id="RU362028"/>
    </source>
</evidence>
<reference evidence="8 9" key="1">
    <citation type="journal article" date="2014" name="Nature">
        <title>An environmental bacterial taxon with a large and distinct metabolic repertoire.</title>
        <authorList>
            <person name="Wilson M.C."/>
            <person name="Mori T."/>
            <person name="Ruckert C."/>
            <person name="Uria A.R."/>
            <person name="Helf M.J."/>
            <person name="Takada K."/>
            <person name="Gernert C."/>
            <person name="Steffens U.A."/>
            <person name="Heycke N."/>
            <person name="Schmitt S."/>
            <person name="Rinke C."/>
            <person name="Helfrich E.J."/>
            <person name="Brachmann A.O."/>
            <person name="Gurgui C."/>
            <person name="Wakimoto T."/>
            <person name="Kracht M."/>
            <person name="Crusemann M."/>
            <person name="Hentschel U."/>
            <person name="Abe I."/>
            <person name="Matsunaga S."/>
            <person name="Kalinowski J."/>
            <person name="Takeyama H."/>
            <person name="Piel J."/>
        </authorList>
    </citation>
    <scope>NUCLEOTIDE SEQUENCE [LARGE SCALE GENOMIC DNA]</scope>
    <source>
        <strain evidence="9">TSY1</strain>
    </source>
</reference>
<feature type="active site" evidence="4">
    <location>
        <position position="144"/>
    </location>
</feature>